<protein>
    <recommendedName>
        <fullName evidence="4">DUF222 domain-containing protein</fullName>
    </recommendedName>
</protein>
<dbReference type="RefSeq" id="WP_209907575.1">
    <property type="nucleotide sequence ID" value="NZ_BAAAMI010000017.1"/>
</dbReference>
<name>A0ABS4WF73_9MICC</name>
<evidence type="ECO:0000313" key="3">
    <source>
        <dbReference type="Proteomes" id="UP000766570"/>
    </source>
</evidence>
<dbReference type="EMBL" id="JAGIOE010000001">
    <property type="protein sequence ID" value="MBP2374573.1"/>
    <property type="molecule type" value="Genomic_DNA"/>
</dbReference>
<accession>A0ABS4WF73</accession>
<gene>
    <name evidence="2" type="ORF">JOF46_002485</name>
</gene>
<evidence type="ECO:0000313" key="2">
    <source>
        <dbReference type="EMBL" id="MBP2374573.1"/>
    </source>
</evidence>
<dbReference type="Gene3D" id="1.10.30.50">
    <property type="match status" value="1"/>
</dbReference>
<reference evidence="2 3" key="1">
    <citation type="submission" date="2021-03" db="EMBL/GenBank/DDBJ databases">
        <title>Sequencing the genomes of 1000 actinobacteria strains.</title>
        <authorList>
            <person name="Klenk H.-P."/>
        </authorList>
    </citation>
    <scope>NUCLEOTIDE SEQUENCE [LARGE SCALE GENOMIC DNA]</scope>
    <source>
        <strain evidence="2 3">DSM 15454</strain>
    </source>
</reference>
<organism evidence="2 3">
    <name type="scientific">Paeniglutamicibacter psychrophenolicus</name>
    <dbReference type="NCBI Taxonomy" id="257454"/>
    <lineage>
        <taxon>Bacteria</taxon>
        <taxon>Bacillati</taxon>
        <taxon>Actinomycetota</taxon>
        <taxon>Actinomycetes</taxon>
        <taxon>Micrococcales</taxon>
        <taxon>Micrococcaceae</taxon>
        <taxon>Paeniglutamicibacter</taxon>
    </lineage>
</organism>
<evidence type="ECO:0008006" key="4">
    <source>
        <dbReference type="Google" id="ProtNLM"/>
    </source>
</evidence>
<evidence type="ECO:0000256" key="1">
    <source>
        <dbReference type="SAM" id="MobiDB-lite"/>
    </source>
</evidence>
<feature type="compositionally biased region" description="Polar residues" evidence="1">
    <location>
        <begin position="451"/>
        <end position="464"/>
    </location>
</feature>
<feature type="region of interest" description="Disordered" evidence="1">
    <location>
        <begin position="437"/>
        <end position="492"/>
    </location>
</feature>
<sequence length="492" mass="53075">MATSSSSSGFGSIADAGLDDELFADLESDLESVDLSYGALLGRGLDMNALLADFFACTGVDGIRTVTQAVAHVPLEISPYEAIEGVGALEDLKSCANAVQAEIACAHEAAVTTDRTRRGVMEKNPQQGIGADVAMARHEPPRSGTRELNYSRMLCQSLPFTKAGLTFGVINDAEARIIYRVLKDLDEDARAELNARLFMETHTCFGLGGKKLESMLRQWALAYQNPTEADLEAKAAKDRYVNVYPIDTHRMKIVGVVPTEIGAAIAQVLARAIASAQAAGDTRNAAQIAADTVLEGLTGIKDFTNIPVALELVMTDRTLMQGHPEPAFLQGYGVISAKKARELFAGNPDNPLATWVRRLYTAPGTGDLIAMDRKARLFTGGLKRFITTRDQFCRTPYCTGKVQHLDHVVQAALGGETCAENGGARCAWCNATKESPDWSEIPVPGDRHSIRITTSSGHSYTSSAPRMPGTEDYAVHPTEPPSPPRTPPRRRQ</sequence>
<keyword evidence="3" id="KW-1185">Reference proteome</keyword>
<proteinExistence type="predicted"/>
<dbReference type="Proteomes" id="UP000766570">
    <property type="component" value="Unassembled WGS sequence"/>
</dbReference>
<comment type="caution">
    <text evidence="2">The sequence shown here is derived from an EMBL/GenBank/DDBJ whole genome shotgun (WGS) entry which is preliminary data.</text>
</comment>